<dbReference type="PANTHER" id="PTHR38826">
    <property type="entry name" value="RIBONUCLEASE VAPC13"/>
    <property type="match status" value="1"/>
</dbReference>
<organism evidence="2 3">
    <name type="scientific">Thermoproteota archaeon</name>
    <dbReference type="NCBI Taxonomy" id="2056631"/>
    <lineage>
        <taxon>Archaea</taxon>
        <taxon>Thermoproteota</taxon>
    </lineage>
</organism>
<dbReference type="CDD" id="cd09854">
    <property type="entry name" value="PIN_VapC-like"/>
    <property type="match status" value="1"/>
</dbReference>
<dbReference type="Pfam" id="PF01850">
    <property type="entry name" value="PIN"/>
    <property type="match status" value="1"/>
</dbReference>
<gene>
    <name evidence="2" type="ORF">DRJ33_05275</name>
</gene>
<dbReference type="EMBL" id="QMQX01000088">
    <property type="protein sequence ID" value="RLE51749.1"/>
    <property type="molecule type" value="Genomic_DNA"/>
</dbReference>
<accession>A0A497EXA2</accession>
<dbReference type="Gene3D" id="3.40.50.1010">
    <property type="entry name" value="5'-nuclease"/>
    <property type="match status" value="1"/>
</dbReference>
<dbReference type="InterPro" id="IPR052106">
    <property type="entry name" value="PINc/VapC_TA"/>
</dbReference>
<dbReference type="InterPro" id="IPR002716">
    <property type="entry name" value="PIN_dom"/>
</dbReference>
<comment type="caution">
    <text evidence="2">The sequence shown here is derived from an EMBL/GenBank/DDBJ whole genome shotgun (WGS) entry which is preliminary data.</text>
</comment>
<name>A0A497EXA2_9CREN</name>
<sequence>MANDPRYGEKATKILEKIEEGELAVTSTLVIVQVCSYLRWKKRTEAIFKFLTLLRSLPSLMKVETTFQDFVYAAEICEKVGWDVWDDAVIASQMMRLKISEIYSNDADFDRIPGIKRIF</sequence>
<dbReference type="PANTHER" id="PTHR38826:SF5">
    <property type="entry name" value="RIBONUCLEASE VAPC13"/>
    <property type="match status" value="1"/>
</dbReference>
<protein>
    <submittedName>
        <fullName evidence="2">PIN domain nuclease</fullName>
    </submittedName>
</protein>
<dbReference type="InterPro" id="IPR029060">
    <property type="entry name" value="PIN-like_dom_sf"/>
</dbReference>
<dbReference type="SUPFAM" id="SSF88723">
    <property type="entry name" value="PIN domain-like"/>
    <property type="match status" value="1"/>
</dbReference>
<evidence type="ECO:0000259" key="1">
    <source>
        <dbReference type="Pfam" id="PF01850"/>
    </source>
</evidence>
<feature type="domain" description="PIN" evidence="1">
    <location>
        <begin position="7"/>
        <end position="113"/>
    </location>
</feature>
<dbReference type="AlphaFoldDB" id="A0A497EXA2"/>
<reference evidence="2 3" key="1">
    <citation type="submission" date="2018-06" db="EMBL/GenBank/DDBJ databases">
        <title>Extensive metabolic versatility and redundancy in microbially diverse, dynamic hydrothermal sediments.</title>
        <authorList>
            <person name="Dombrowski N."/>
            <person name="Teske A."/>
            <person name="Baker B.J."/>
        </authorList>
    </citation>
    <scope>NUCLEOTIDE SEQUENCE [LARGE SCALE GENOMIC DNA]</scope>
    <source>
        <strain evidence="2">B34_G17</strain>
    </source>
</reference>
<evidence type="ECO:0000313" key="3">
    <source>
        <dbReference type="Proteomes" id="UP000272051"/>
    </source>
</evidence>
<evidence type="ECO:0000313" key="2">
    <source>
        <dbReference type="EMBL" id="RLE51749.1"/>
    </source>
</evidence>
<proteinExistence type="predicted"/>
<dbReference type="Proteomes" id="UP000272051">
    <property type="component" value="Unassembled WGS sequence"/>
</dbReference>